<evidence type="ECO:0000256" key="5">
    <source>
        <dbReference type="ARBA" id="ARBA00022559"/>
    </source>
</evidence>
<evidence type="ECO:0000256" key="13">
    <source>
        <dbReference type="ARBA" id="ARBA00023324"/>
    </source>
</evidence>
<dbReference type="GO" id="GO:0004601">
    <property type="term" value="F:peroxidase activity"/>
    <property type="evidence" value="ECO:0007669"/>
    <property type="project" value="UniProtKB-KW"/>
</dbReference>
<reference evidence="17" key="1">
    <citation type="submission" date="2025-08" db="UniProtKB">
        <authorList>
            <consortium name="RefSeq"/>
        </authorList>
    </citation>
    <scope>IDENTIFICATION</scope>
    <source>
        <tissue evidence="17">Seedling</tissue>
    </source>
</reference>
<dbReference type="GeneID" id="107415092"/>
<dbReference type="InterPro" id="IPR010255">
    <property type="entry name" value="Haem_peroxidase_sf"/>
</dbReference>
<keyword evidence="8 14" id="KW-0106">Calcium</keyword>
<dbReference type="PANTHER" id="PTHR31388:SF270">
    <property type="entry name" value="PEROXIDASE 22-RELATED"/>
    <property type="match status" value="1"/>
</dbReference>
<dbReference type="Gene3D" id="1.10.420.10">
    <property type="entry name" value="Peroxidase, domain 2"/>
    <property type="match status" value="1"/>
</dbReference>
<dbReference type="RefSeq" id="XP_048327218.2">
    <property type="nucleotide sequence ID" value="XM_048471261.2"/>
</dbReference>
<sequence>MAGCLRIKGGGAVLLCAFLLVGISASYGQLSPTFYDETCPPLRSIVRGIIAQVLFTTDPRIAASLIRLHFHDCFVNGCDASLLLDDSTSASIVSEKGALANNNSVRGFDVIDDIKTAVEDACPGVVSCADILTIAATESVYLSGGPCWTVLLGRRDSLTANLTAVNDFIPRSIDPLDQLKNKFAVLGLNTSDLVALSGAHTFGRAQCLFFRQRLFNFNGTGAPDPTLNTTYLAELQQLCPEGGNTSVLANLDPTTPNVFDNNYFSNLQALKGLLQSDQILFSSDGADTVEFVNKFRASQRAFFESFVDSMIKMGNLSPLTGTDGEIRQNCRRINGDSTPTNTNYYGGFVATM</sequence>
<comment type="function">
    <text evidence="2">Removal of H(2)O(2), oxidation of toxic reductants, biosynthesis and degradation of lignin, suberization, auxin catabolism, response to environmental stresses such as wounding, pathogen attack and oxidative stress. These functions might be dependent on each isozyme/isoform in each plant tissue.</text>
</comment>
<evidence type="ECO:0000313" key="17">
    <source>
        <dbReference type="RefSeq" id="XP_048327218.2"/>
    </source>
</evidence>
<dbReference type="SUPFAM" id="SSF48113">
    <property type="entry name" value="Heme-dependent peroxidases"/>
    <property type="match status" value="1"/>
</dbReference>
<evidence type="ECO:0000256" key="2">
    <source>
        <dbReference type="ARBA" id="ARBA00002322"/>
    </source>
</evidence>
<keyword evidence="9 14" id="KW-0560">Oxidoreductase</keyword>
<keyword evidence="7 14" id="KW-0479">Metal-binding</keyword>
<evidence type="ECO:0000259" key="15">
    <source>
        <dbReference type="PROSITE" id="PS50873"/>
    </source>
</evidence>
<dbReference type="InterPro" id="IPR000823">
    <property type="entry name" value="Peroxidase_pln"/>
</dbReference>
<dbReference type="EC" id="1.11.1.7" evidence="4 14"/>
<feature type="chain" id="PRO_5044980017" description="Peroxidase" evidence="14">
    <location>
        <begin position="29"/>
        <end position="352"/>
    </location>
</feature>
<dbReference type="PRINTS" id="PR00458">
    <property type="entry name" value="PEROXIDASE"/>
</dbReference>
<dbReference type="PROSITE" id="PS00436">
    <property type="entry name" value="PEROXIDASE_2"/>
    <property type="match status" value="1"/>
</dbReference>
<dbReference type="PROSITE" id="PS50873">
    <property type="entry name" value="PEROXIDASE_4"/>
    <property type="match status" value="1"/>
</dbReference>
<accession>A0ABM3IF80</accession>
<dbReference type="Pfam" id="PF00141">
    <property type="entry name" value="peroxidase"/>
    <property type="match status" value="1"/>
</dbReference>
<comment type="catalytic activity">
    <reaction evidence="1 14">
        <text>2 a phenolic donor + H2O2 = 2 a phenolic radical donor + 2 H2O</text>
        <dbReference type="Rhea" id="RHEA:56136"/>
        <dbReference type="ChEBI" id="CHEBI:15377"/>
        <dbReference type="ChEBI" id="CHEBI:16240"/>
        <dbReference type="ChEBI" id="CHEBI:139520"/>
        <dbReference type="ChEBI" id="CHEBI:139521"/>
        <dbReference type="EC" id="1.11.1.7"/>
    </reaction>
</comment>
<evidence type="ECO:0000256" key="6">
    <source>
        <dbReference type="ARBA" id="ARBA00022617"/>
    </source>
</evidence>
<keyword evidence="5 14" id="KW-0575">Peroxidase</keyword>
<keyword evidence="14" id="KW-0964">Secreted</keyword>
<evidence type="ECO:0000256" key="14">
    <source>
        <dbReference type="RuleBase" id="RU362060"/>
    </source>
</evidence>
<dbReference type="Proteomes" id="UP001652623">
    <property type="component" value="Chromosome 4"/>
</dbReference>
<name>A0ABM3IF80_ZIZJJ</name>
<comment type="similarity">
    <text evidence="3">Belongs to the peroxidase family. Ascorbate peroxidase subfamily.</text>
</comment>
<comment type="cofactor">
    <cofactor evidence="14">
        <name>heme b</name>
        <dbReference type="ChEBI" id="CHEBI:60344"/>
    </cofactor>
    <text evidence="14">Binds 1 heme b (iron(II)-protoporphyrin IX) group per subunit.</text>
</comment>
<proteinExistence type="inferred from homology"/>
<feature type="domain" description="Plant heme peroxidase family profile" evidence="15">
    <location>
        <begin position="29"/>
        <end position="334"/>
    </location>
</feature>
<dbReference type="InterPro" id="IPR002016">
    <property type="entry name" value="Haem_peroxidase"/>
</dbReference>
<comment type="subcellular location">
    <subcellularLocation>
        <location evidence="14">Secreted</location>
    </subcellularLocation>
</comment>
<keyword evidence="10 14" id="KW-0408">Iron</keyword>
<evidence type="ECO:0000256" key="7">
    <source>
        <dbReference type="ARBA" id="ARBA00022723"/>
    </source>
</evidence>
<evidence type="ECO:0000256" key="9">
    <source>
        <dbReference type="ARBA" id="ARBA00023002"/>
    </source>
</evidence>
<evidence type="ECO:0000256" key="8">
    <source>
        <dbReference type="ARBA" id="ARBA00022837"/>
    </source>
</evidence>
<dbReference type="PRINTS" id="PR00461">
    <property type="entry name" value="PLPEROXIDASE"/>
</dbReference>
<dbReference type="InterPro" id="IPR019794">
    <property type="entry name" value="Peroxidases_AS"/>
</dbReference>
<dbReference type="InterPro" id="IPR019793">
    <property type="entry name" value="Peroxidases_heam-ligand_BS"/>
</dbReference>
<protein>
    <recommendedName>
        <fullName evidence="4 14">Peroxidase</fullName>
        <ecNumber evidence="4 14">1.11.1.7</ecNumber>
    </recommendedName>
</protein>
<gene>
    <name evidence="17" type="primary">LOC107415092</name>
</gene>
<organism evidence="16 17">
    <name type="scientific">Ziziphus jujuba</name>
    <name type="common">Chinese jujube</name>
    <name type="synonym">Ziziphus sativa</name>
    <dbReference type="NCBI Taxonomy" id="326968"/>
    <lineage>
        <taxon>Eukaryota</taxon>
        <taxon>Viridiplantae</taxon>
        <taxon>Streptophyta</taxon>
        <taxon>Embryophyta</taxon>
        <taxon>Tracheophyta</taxon>
        <taxon>Spermatophyta</taxon>
        <taxon>Magnoliopsida</taxon>
        <taxon>eudicotyledons</taxon>
        <taxon>Gunneridae</taxon>
        <taxon>Pentapetalae</taxon>
        <taxon>rosids</taxon>
        <taxon>fabids</taxon>
        <taxon>Rosales</taxon>
        <taxon>Rhamnaceae</taxon>
        <taxon>Paliureae</taxon>
        <taxon>Ziziphus</taxon>
    </lineage>
</organism>
<keyword evidence="14" id="KW-0732">Signal</keyword>
<keyword evidence="11" id="KW-1015">Disulfide bond</keyword>
<evidence type="ECO:0000256" key="10">
    <source>
        <dbReference type="ARBA" id="ARBA00023004"/>
    </source>
</evidence>
<dbReference type="PROSITE" id="PS00435">
    <property type="entry name" value="PEROXIDASE_1"/>
    <property type="match status" value="1"/>
</dbReference>
<evidence type="ECO:0000256" key="11">
    <source>
        <dbReference type="ARBA" id="ARBA00023157"/>
    </source>
</evidence>
<evidence type="ECO:0000256" key="1">
    <source>
        <dbReference type="ARBA" id="ARBA00000189"/>
    </source>
</evidence>
<keyword evidence="16" id="KW-1185">Reference proteome</keyword>
<keyword evidence="12" id="KW-0325">Glycoprotein</keyword>
<dbReference type="InterPro" id="IPR033905">
    <property type="entry name" value="Secretory_peroxidase"/>
</dbReference>
<evidence type="ECO:0000256" key="4">
    <source>
        <dbReference type="ARBA" id="ARBA00012313"/>
    </source>
</evidence>
<dbReference type="Gene3D" id="1.10.520.10">
    <property type="match status" value="1"/>
</dbReference>
<comment type="cofactor">
    <cofactor evidence="14">
        <name>Ca(2+)</name>
        <dbReference type="ChEBI" id="CHEBI:29108"/>
    </cofactor>
    <text evidence="14">Binds 2 calcium ions per subunit.</text>
</comment>
<evidence type="ECO:0000313" key="16">
    <source>
        <dbReference type="Proteomes" id="UP001652623"/>
    </source>
</evidence>
<keyword evidence="6 14" id="KW-0349">Heme</keyword>
<dbReference type="CDD" id="cd00693">
    <property type="entry name" value="secretory_peroxidase"/>
    <property type="match status" value="1"/>
</dbReference>
<evidence type="ECO:0000256" key="12">
    <source>
        <dbReference type="ARBA" id="ARBA00023180"/>
    </source>
</evidence>
<evidence type="ECO:0000256" key="3">
    <source>
        <dbReference type="ARBA" id="ARBA00006873"/>
    </source>
</evidence>
<dbReference type="PANTHER" id="PTHR31388">
    <property type="entry name" value="PEROXIDASE 72-RELATED"/>
    <property type="match status" value="1"/>
</dbReference>
<comment type="similarity">
    <text evidence="14">Belongs to the peroxidase family. Classical plant (class III) peroxidase subfamily.</text>
</comment>
<feature type="signal peptide" evidence="14">
    <location>
        <begin position="1"/>
        <end position="28"/>
    </location>
</feature>
<keyword evidence="13 14" id="KW-0376">Hydrogen peroxide</keyword>